<dbReference type="EMBL" id="CP072384">
    <property type="protein sequence ID" value="QUC07451.1"/>
    <property type="molecule type" value="Genomic_DNA"/>
</dbReference>
<accession>A0ABX7Y3M2</accession>
<dbReference type="RefSeq" id="WP_212321924.1">
    <property type="nucleotide sequence ID" value="NZ_AP024463.1"/>
</dbReference>
<evidence type="ECO:0000313" key="2">
    <source>
        <dbReference type="Proteomes" id="UP000678513"/>
    </source>
</evidence>
<reference evidence="1 2" key="1">
    <citation type="submission" date="2021-03" db="EMBL/GenBank/DDBJ databases">
        <title>Human Oral Microbial Genomes.</title>
        <authorList>
            <person name="Johnston C.D."/>
            <person name="Chen T."/>
            <person name="Dewhirst F.E."/>
        </authorList>
    </citation>
    <scope>NUCLEOTIDE SEQUENCE [LARGE SCALE GENOMIC DNA]</scope>
    <source>
        <strain evidence="1 2">DSMZ 100122</strain>
    </source>
</reference>
<proteinExistence type="predicted"/>
<sequence>MRETFLGPPPGSWGPTTVTKPHSIKPFKWGNPLSWVGASTEHTSRTYTGVTGIGRAAGRGFFVLGIGLTYHSEHEKMDKRFREEPPELTADERRGRVAETAAVRTGSQVFASVAAGAAVGSVLPVGGTAVGLAVGVGVGLVMSCDPDGDGKSFGDNVADFGESVWNFGKKIFGG</sequence>
<evidence type="ECO:0000313" key="1">
    <source>
        <dbReference type="EMBL" id="QUC07451.1"/>
    </source>
</evidence>
<name>A0ABX7Y3M2_9ACTN</name>
<keyword evidence="2" id="KW-1185">Reference proteome</keyword>
<dbReference type="Proteomes" id="UP000678513">
    <property type="component" value="Chromosome"/>
</dbReference>
<gene>
    <name evidence="1" type="ORF">J5A65_10975</name>
</gene>
<protein>
    <submittedName>
        <fullName evidence="1">Uncharacterized protein</fullName>
    </submittedName>
</protein>
<organism evidence="1 2">
    <name type="scientific">Arachnia rubra</name>
    <dbReference type="NCBI Taxonomy" id="1547448"/>
    <lineage>
        <taxon>Bacteria</taxon>
        <taxon>Bacillati</taxon>
        <taxon>Actinomycetota</taxon>
        <taxon>Actinomycetes</taxon>
        <taxon>Propionibacteriales</taxon>
        <taxon>Propionibacteriaceae</taxon>
        <taxon>Arachnia</taxon>
    </lineage>
</organism>